<dbReference type="PANTHER" id="PTHR33337">
    <property type="entry name" value="GFA DOMAIN-CONTAINING PROTEIN"/>
    <property type="match status" value="1"/>
</dbReference>
<evidence type="ECO:0000313" key="7">
    <source>
        <dbReference type="Proteomes" id="UP000198145"/>
    </source>
</evidence>
<dbReference type="GO" id="GO:0016846">
    <property type="term" value="F:carbon-sulfur lyase activity"/>
    <property type="evidence" value="ECO:0007669"/>
    <property type="project" value="InterPro"/>
</dbReference>
<dbReference type="Pfam" id="PF04828">
    <property type="entry name" value="GFA"/>
    <property type="match status" value="1"/>
</dbReference>
<dbReference type="EMBL" id="NJBA01000003">
    <property type="protein sequence ID" value="OWP51046.1"/>
    <property type="molecule type" value="Genomic_DNA"/>
</dbReference>
<accession>A0A246F9R0</accession>
<dbReference type="eggNOG" id="COG3791">
    <property type="taxonomic scope" value="Bacteria"/>
</dbReference>
<evidence type="ECO:0000256" key="3">
    <source>
        <dbReference type="ARBA" id="ARBA00022833"/>
    </source>
</evidence>
<dbReference type="SUPFAM" id="SSF51316">
    <property type="entry name" value="Mss4-like"/>
    <property type="match status" value="1"/>
</dbReference>
<evidence type="ECO:0000256" key="2">
    <source>
        <dbReference type="ARBA" id="ARBA00022723"/>
    </source>
</evidence>
<dbReference type="GO" id="GO:0046872">
    <property type="term" value="F:metal ion binding"/>
    <property type="evidence" value="ECO:0007669"/>
    <property type="project" value="UniProtKB-KW"/>
</dbReference>
<dbReference type="AlphaFoldDB" id="A0A246F9R0"/>
<dbReference type="InterPro" id="IPR011057">
    <property type="entry name" value="Mss4-like_sf"/>
</dbReference>
<evidence type="ECO:0000259" key="5">
    <source>
        <dbReference type="PROSITE" id="PS51891"/>
    </source>
</evidence>
<reference evidence="6 7" key="1">
    <citation type="submission" date="2017-06" db="EMBL/GenBank/DDBJ databases">
        <title>Draft genome of Pseudomonas nitroreducens DF05.</title>
        <authorList>
            <person name="Iyer R."/>
        </authorList>
    </citation>
    <scope>NUCLEOTIDE SEQUENCE [LARGE SCALE GENOMIC DNA]</scope>
    <source>
        <strain evidence="6 7">DF05</strain>
    </source>
</reference>
<dbReference type="PROSITE" id="PS51891">
    <property type="entry name" value="CENP_V_GFA"/>
    <property type="match status" value="1"/>
</dbReference>
<keyword evidence="3" id="KW-0862">Zinc</keyword>
<evidence type="ECO:0000256" key="1">
    <source>
        <dbReference type="ARBA" id="ARBA00005495"/>
    </source>
</evidence>
<comment type="caution">
    <text evidence="6">The sequence shown here is derived from an EMBL/GenBank/DDBJ whole genome shotgun (WGS) entry which is preliminary data.</text>
</comment>
<keyword evidence="4" id="KW-0456">Lyase</keyword>
<proteinExistence type="inferred from homology"/>
<dbReference type="InterPro" id="IPR006913">
    <property type="entry name" value="CENP-V/GFA"/>
</dbReference>
<organism evidence="6 7">
    <name type="scientific">Pseudomonas nitroreducens</name>
    <dbReference type="NCBI Taxonomy" id="46680"/>
    <lineage>
        <taxon>Bacteria</taxon>
        <taxon>Pseudomonadati</taxon>
        <taxon>Pseudomonadota</taxon>
        <taxon>Gammaproteobacteria</taxon>
        <taxon>Pseudomonadales</taxon>
        <taxon>Pseudomonadaceae</taxon>
        <taxon>Pseudomonas</taxon>
    </lineage>
</organism>
<gene>
    <name evidence="6" type="ORF">CEG18_09240</name>
</gene>
<sequence>MHRGGCLCGAVRYEISGELAPIQVCHCSQCRKAQGGPFATNFPVDRAAFRLLSGESELAGYRATPEKLRVFCRLCGSPIYSARDALPKTLRVRAGTLDEPVRTKLEAHYYVDSRAGWWPLEDNLPRHGGAKPG</sequence>
<dbReference type="STRING" id="46680.GCA_000807755_00330"/>
<dbReference type="Proteomes" id="UP000198145">
    <property type="component" value="Unassembled WGS sequence"/>
</dbReference>
<dbReference type="RefSeq" id="WP_088417235.1">
    <property type="nucleotide sequence ID" value="NZ_NJBA01000003.1"/>
</dbReference>
<evidence type="ECO:0000256" key="4">
    <source>
        <dbReference type="ARBA" id="ARBA00023239"/>
    </source>
</evidence>
<keyword evidence="2" id="KW-0479">Metal-binding</keyword>
<comment type="similarity">
    <text evidence="1">Belongs to the Gfa family.</text>
</comment>
<dbReference type="Gene3D" id="3.90.1590.10">
    <property type="entry name" value="glutathione-dependent formaldehyde- activating enzyme (gfa)"/>
    <property type="match status" value="1"/>
</dbReference>
<dbReference type="PANTHER" id="PTHR33337:SF40">
    <property type="entry name" value="CENP-V_GFA DOMAIN-CONTAINING PROTEIN-RELATED"/>
    <property type="match status" value="1"/>
</dbReference>
<protein>
    <submittedName>
        <fullName evidence="6">Aldehyde-activating protein</fullName>
    </submittedName>
</protein>
<evidence type="ECO:0000313" key="6">
    <source>
        <dbReference type="EMBL" id="OWP51046.1"/>
    </source>
</evidence>
<name>A0A246F9R0_PSENT</name>
<feature type="domain" description="CENP-V/GFA" evidence="5">
    <location>
        <begin position="2"/>
        <end position="119"/>
    </location>
</feature>